<keyword evidence="1" id="KW-0732">Signal</keyword>
<dbReference type="Pfam" id="PF14121">
    <property type="entry name" value="Porin_10"/>
    <property type="match status" value="1"/>
</dbReference>
<evidence type="ECO:0000313" key="3">
    <source>
        <dbReference type="Proteomes" id="UP001596978"/>
    </source>
</evidence>
<comment type="caution">
    <text evidence="2">The sequence shown here is derived from an EMBL/GenBank/DDBJ whole genome shotgun (WGS) entry which is preliminary data.</text>
</comment>
<reference evidence="3" key="1">
    <citation type="journal article" date="2019" name="Int. J. Syst. Evol. Microbiol.">
        <title>The Global Catalogue of Microorganisms (GCM) 10K type strain sequencing project: providing services to taxonomists for standard genome sequencing and annotation.</title>
        <authorList>
            <consortium name="The Broad Institute Genomics Platform"/>
            <consortium name="The Broad Institute Genome Sequencing Center for Infectious Disease"/>
            <person name="Wu L."/>
            <person name="Ma J."/>
        </authorList>
    </citation>
    <scope>NUCLEOTIDE SEQUENCE [LARGE SCALE GENOMIC DNA]</scope>
    <source>
        <strain evidence="3">CCUG 62952</strain>
    </source>
</reference>
<gene>
    <name evidence="2" type="ORF">ACFQ1M_01945</name>
</gene>
<name>A0ABW3CUU4_9FLAO</name>
<sequence length="648" mass="74628">MKKLVVLLFLSGVLANAQNRQQQDIPKDSIRKSLRPAFKEPNATDSLSIKDYKIISHSRDTTYIDTALTIRKHYKHNYLRKDNFGLLRFSNIGQTYNTLAYDFDEVKQYPNIGMTAKHFNYMEVEDISYFEVPTVTTEVMYKSAFEQGQMLDALITMNTSRQLNVFLAYKGLRSLGKYQNILTSTGNFRFGASYNSKNGRYLFRGHITAQDITNQENGGLTPQALTNFLSGEEEFIDRSRLSVRFQDATSLLDGKRYYFDHSYALLNKKDANSYSNIAVGHTFRYETKFYEYEQTRANGYFGESFIPTNLKDRAQLRSMFNELSVSYATKTFGDVKIKANNYFYNYFFKDVIINNGIVQPNQLSDSDIAIGGSWKHQIAGLNVMADASSTVIGDIGGNYFKGGAGYKFSDDIEVAASISTSTRSPNFNFLLYQSDYTSYNWENDFNKEKVQNVTLDIKSDKWLNASVAYSVLDDRAYFGLTPQATADTVVVAPKQFGGTINHLKIKLQKEFRYGKFALDNTILYQNVSQSENILNVPKLMTRNSLYYTNKLFKKALFLQTGVTFNYFSKYYANAYNPLIGEFYIQDTREIGDFPRLDFFVNAKIKRTRIFLKAEHFNSNFTGYNFFSAPDYPYRDFIVRFGVVWNFFK</sequence>
<dbReference type="Proteomes" id="UP001596978">
    <property type="component" value="Unassembled WGS sequence"/>
</dbReference>
<dbReference type="RefSeq" id="WP_386403064.1">
    <property type="nucleotide sequence ID" value="NZ_JBHTJH010000003.1"/>
</dbReference>
<protein>
    <submittedName>
        <fullName evidence="2">Porin</fullName>
    </submittedName>
</protein>
<feature type="signal peptide" evidence="1">
    <location>
        <begin position="1"/>
        <end position="17"/>
    </location>
</feature>
<dbReference type="InterPro" id="IPR025631">
    <property type="entry name" value="Porin_10"/>
</dbReference>
<organism evidence="2 3">
    <name type="scientific">Sungkyunkwania multivorans</name>
    <dbReference type="NCBI Taxonomy" id="1173618"/>
    <lineage>
        <taxon>Bacteria</taxon>
        <taxon>Pseudomonadati</taxon>
        <taxon>Bacteroidota</taxon>
        <taxon>Flavobacteriia</taxon>
        <taxon>Flavobacteriales</taxon>
        <taxon>Flavobacteriaceae</taxon>
        <taxon>Sungkyunkwania</taxon>
    </lineage>
</organism>
<dbReference type="EMBL" id="JBHTJH010000003">
    <property type="protein sequence ID" value="MFD0860955.1"/>
    <property type="molecule type" value="Genomic_DNA"/>
</dbReference>
<evidence type="ECO:0000313" key="2">
    <source>
        <dbReference type="EMBL" id="MFD0860955.1"/>
    </source>
</evidence>
<keyword evidence="3" id="KW-1185">Reference proteome</keyword>
<feature type="chain" id="PRO_5045299946" evidence="1">
    <location>
        <begin position="18"/>
        <end position="648"/>
    </location>
</feature>
<proteinExistence type="predicted"/>
<evidence type="ECO:0000256" key="1">
    <source>
        <dbReference type="SAM" id="SignalP"/>
    </source>
</evidence>
<accession>A0ABW3CUU4</accession>
<dbReference type="SUPFAM" id="SSF56935">
    <property type="entry name" value="Porins"/>
    <property type="match status" value="1"/>
</dbReference>